<evidence type="ECO:0000256" key="2">
    <source>
        <dbReference type="SAM" id="SignalP"/>
    </source>
</evidence>
<accession>A0ABP1RNA3</accession>
<keyword evidence="2" id="KW-0732">Signal</keyword>
<protein>
    <submittedName>
        <fullName evidence="3">Uncharacterized protein</fullName>
    </submittedName>
</protein>
<feature type="region of interest" description="Disordered" evidence="1">
    <location>
        <begin position="148"/>
        <end position="253"/>
    </location>
</feature>
<proteinExistence type="predicted"/>
<feature type="chain" id="PRO_5047435714" evidence="2">
    <location>
        <begin position="31"/>
        <end position="253"/>
    </location>
</feature>
<name>A0ABP1RNA3_9HEXA</name>
<reference evidence="3 4" key="1">
    <citation type="submission" date="2024-08" db="EMBL/GenBank/DDBJ databases">
        <authorList>
            <person name="Cucini C."/>
            <person name="Frati F."/>
        </authorList>
    </citation>
    <scope>NUCLEOTIDE SEQUENCE [LARGE SCALE GENOMIC DNA]</scope>
</reference>
<gene>
    <name evidence="3" type="ORF">ODALV1_LOCUS24195</name>
</gene>
<sequence>MVLLWDSIKCTMKVLRTIGIVILICSLAASSSPVDDESTEGKEYREIGSGSYDDDLIDIDSTLAVAPRTTEVPSPYPYPYSLRTTQTEEITDIFPTPRMFITDDAEPEPQVTDTKHHKGDYATCEEALSQINNTVISLQEKINQQGNEVLRGPKGSKGDQGHRGAPSYIKGQKGNKGESIRGPRGPEGPTGLPGQIGMKGERGLHGPRGEPGQPGYNGIGYPGPKGEQGECLVNEMPGRPGPRGAPGKGFNMY</sequence>
<feature type="signal peptide" evidence="2">
    <location>
        <begin position="1"/>
        <end position="30"/>
    </location>
</feature>
<evidence type="ECO:0000256" key="1">
    <source>
        <dbReference type="SAM" id="MobiDB-lite"/>
    </source>
</evidence>
<organism evidence="3 4">
    <name type="scientific">Orchesella dallaii</name>
    <dbReference type="NCBI Taxonomy" id="48710"/>
    <lineage>
        <taxon>Eukaryota</taxon>
        <taxon>Metazoa</taxon>
        <taxon>Ecdysozoa</taxon>
        <taxon>Arthropoda</taxon>
        <taxon>Hexapoda</taxon>
        <taxon>Collembola</taxon>
        <taxon>Entomobryomorpha</taxon>
        <taxon>Entomobryoidea</taxon>
        <taxon>Orchesellidae</taxon>
        <taxon>Orchesellinae</taxon>
        <taxon>Orchesella</taxon>
    </lineage>
</organism>
<comment type="caution">
    <text evidence="3">The sequence shown here is derived from an EMBL/GenBank/DDBJ whole genome shotgun (WGS) entry which is preliminary data.</text>
</comment>
<keyword evidence="4" id="KW-1185">Reference proteome</keyword>
<evidence type="ECO:0000313" key="4">
    <source>
        <dbReference type="Proteomes" id="UP001642540"/>
    </source>
</evidence>
<dbReference type="Pfam" id="PF01391">
    <property type="entry name" value="Collagen"/>
    <property type="match status" value="1"/>
</dbReference>
<evidence type="ECO:0000313" key="3">
    <source>
        <dbReference type="EMBL" id="CAL8131468.1"/>
    </source>
</evidence>
<dbReference type="PANTHER" id="PTHR24637">
    <property type="entry name" value="COLLAGEN"/>
    <property type="match status" value="1"/>
</dbReference>
<feature type="compositionally biased region" description="Basic and acidic residues" evidence="1">
    <location>
        <begin position="199"/>
        <end position="208"/>
    </location>
</feature>
<dbReference type="Proteomes" id="UP001642540">
    <property type="component" value="Unassembled WGS sequence"/>
</dbReference>
<dbReference type="InterPro" id="IPR008160">
    <property type="entry name" value="Collagen"/>
</dbReference>
<dbReference type="EMBL" id="CAXLJM020000088">
    <property type="protein sequence ID" value="CAL8131468.1"/>
    <property type="molecule type" value="Genomic_DNA"/>
</dbReference>